<evidence type="ECO:0000259" key="3">
    <source>
        <dbReference type="Pfam" id="PF20695"/>
    </source>
</evidence>
<sequence>MAYKDLRSFIKRLEKEGELVRVKEEVDPVLEITEITDRVSKKYGPALLFENVKGSKHSVLINAFGSEKRMNLALEVDDLNELGRRIINLVDRNVPQNFMDKLKSLPMLKELNQILPKIVKTGHCKDVIIKGDEVNIEKFPILKCWPLDGGRFITLPNVFTKDPATGARNCGMYRMHVYDKQTTGMHWHLHHHGADHFRKARKAGLEKIEVAVVLGSDPAVTYAATAPAPDGVDEMLLAGFIRKQAVELVKCETVDLEIPANSEIVVEGYVNVNEFRTEGPFGDHTGYYSLSDEYPVFHITCITHRKDAVYPTTIVGKPPMEDCYMGIATGKIFLPLLKKQVPEIVDMALPLEGVFHNMMFISIDKKYPQHAKKIMNFIWGTGQMMFTKMIVVVDEDVDVHNTSEVLWRMGNNVDWKRDTVLMEGPLDALDHSSPYSHWGTKIGIDATKKWETEGHSREWPPDIVMEEEIKKLVDKKWKKYGIKLDEE</sequence>
<dbReference type="SUPFAM" id="SSF50475">
    <property type="entry name" value="FMN-binding split barrel"/>
    <property type="match status" value="1"/>
</dbReference>
<dbReference type="GO" id="GO:0006744">
    <property type="term" value="P:ubiquinone biosynthetic process"/>
    <property type="evidence" value="ECO:0007669"/>
    <property type="project" value="TreeGrafter"/>
</dbReference>
<name>A0A5D0MFX4_FLESI</name>
<dbReference type="Pfam" id="PF20696">
    <property type="entry name" value="UbiD_C"/>
    <property type="match status" value="1"/>
</dbReference>
<dbReference type="Pfam" id="PF01977">
    <property type="entry name" value="UbiD"/>
    <property type="match status" value="1"/>
</dbReference>
<comment type="similarity">
    <text evidence="1">Belongs to the UbiD family.</text>
</comment>
<dbReference type="NCBIfam" id="TIGR00148">
    <property type="entry name" value="UbiD family decarboxylase"/>
    <property type="match status" value="1"/>
</dbReference>
<dbReference type="RefSeq" id="WP_303701904.1">
    <property type="nucleotide sequence ID" value="NZ_VSIV01000316.1"/>
</dbReference>
<evidence type="ECO:0000259" key="2">
    <source>
        <dbReference type="Pfam" id="PF01977"/>
    </source>
</evidence>
<dbReference type="InterPro" id="IPR048304">
    <property type="entry name" value="UbiD_Rift_dom"/>
</dbReference>
<accession>A0A5D0MFX4</accession>
<organism evidence="5 6">
    <name type="scientific">Flexistipes sinusarabici</name>
    <dbReference type="NCBI Taxonomy" id="2352"/>
    <lineage>
        <taxon>Bacteria</taxon>
        <taxon>Pseudomonadati</taxon>
        <taxon>Deferribacterota</taxon>
        <taxon>Deferribacteres</taxon>
        <taxon>Deferribacterales</taxon>
        <taxon>Flexistipitaceae</taxon>
        <taxon>Flexistipes</taxon>
    </lineage>
</organism>
<dbReference type="AlphaFoldDB" id="A0A5D0MFX4"/>
<dbReference type="InterPro" id="IPR022390">
    <property type="entry name" value="HBDC"/>
</dbReference>
<dbReference type="InterPro" id="IPR002830">
    <property type="entry name" value="UbiD"/>
</dbReference>
<dbReference type="PANTHER" id="PTHR30108">
    <property type="entry name" value="3-OCTAPRENYL-4-HYDROXYBENZOATE CARBOXY-LYASE-RELATED"/>
    <property type="match status" value="1"/>
</dbReference>
<proteinExistence type="inferred from homology"/>
<dbReference type="GO" id="GO:0005829">
    <property type="term" value="C:cytosol"/>
    <property type="evidence" value="ECO:0007669"/>
    <property type="project" value="TreeGrafter"/>
</dbReference>
<evidence type="ECO:0000256" key="1">
    <source>
        <dbReference type="ARBA" id="ARBA00010021"/>
    </source>
</evidence>
<evidence type="ECO:0000313" key="5">
    <source>
        <dbReference type="EMBL" id="TYB32577.1"/>
    </source>
</evidence>
<protein>
    <submittedName>
        <fullName evidence="5">Menaquinone biosynthesis decarboxylase</fullName>
    </submittedName>
</protein>
<dbReference type="FunFam" id="3.40.1670.10:FF:000003">
    <property type="entry name" value="Phenolic acid decarboxylase"/>
    <property type="match status" value="1"/>
</dbReference>
<gene>
    <name evidence="5" type="ORF">FXF49_10780</name>
</gene>
<dbReference type="NCBIfam" id="TIGR03701">
    <property type="entry name" value="mena_SCO4490"/>
    <property type="match status" value="1"/>
</dbReference>
<feature type="domain" description="3-octaprenyl-4-hydroxybenzoate carboxy-lyase-like C-terminal" evidence="4">
    <location>
        <begin position="323"/>
        <end position="446"/>
    </location>
</feature>
<dbReference type="InterPro" id="IPR049381">
    <property type="entry name" value="UbiD-like_C"/>
</dbReference>
<feature type="domain" description="3-octaprenyl-4-hydroxybenzoate carboxy-lyase-like Rift-related" evidence="2">
    <location>
        <begin position="119"/>
        <end position="318"/>
    </location>
</feature>
<evidence type="ECO:0000259" key="4">
    <source>
        <dbReference type="Pfam" id="PF20696"/>
    </source>
</evidence>
<dbReference type="InterPro" id="IPR049383">
    <property type="entry name" value="UbiD-like_N"/>
</dbReference>
<dbReference type="Proteomes" id="UP000323337">
    <property type="component" value="Unassembled WGS sequence"/>
</dbReference>
<dbReference type="EMBL" id="VSIV01000316">
    <property type="protein sequence ID" value="TYB32577.1"/>
    <property type="molecule type" value="Genomic_DNA"/>
</dbReference>
<dbReference type="SUPFAM" id="SSF143968">
    <property type="entry name" value="UbiD C-terminal domain-like"/>
    <property type="match status" value="1"/>
</dbReference>
<feature type="domain" description="3-octaprenyl-4-hydroxybenzoate carboxy-lyase-like N-terminal" evidence="3">
    <location>
        <begin position="10"/>
        <end position="85"/>
    </location>
</feature>
<dbReference type="Gene3D" id="3.40.1670.10">
    <property type="entry name" value="UbiD C-terminal domain-like"/>
    <property type="match status" value="1"/>
</dbReference>
<dbReference type="Gene3D" id="1.20.5.570">
    <property type="entry name" value="Single helix bin"/>
    <property type="match status" value="1"/>
</dbReference>
<reference evidence="5 6" key="1">
    <citation type="submission" date="2019-08" db="EMBL/GenBank/DDBJ databases">
        <title>Genomic characterization of a novel candidate phylum (ARYD3) from a high temperature, high salinity tertiary oil reservoir in north central Oklahoma, USA.</title>
        <authorList>
            <person name="Youssef N.H."/>
            <person name="Yadav A."/>
            <person name="Elshahed M.S."/>
        </authorList>
    </citation>
    <scope>NUCLEOTIDE SEQUENCE [LARGE SCALE GENOMIC DNA]</scope>
    <source>
        <strain evidence="5">ARYD1</strain>
    </source>
</reference>
<comment type="caution">
    <text evidence="5">The sequence shown here is derived from an EMBL/GenBank/DDBJ whole genome shotgun (WGS) entry which is preliminary data.</text>
</comment>
<dbReference type="PANTHER" id="PTHR30108:SF17">
    <property type="entry name" value="FERULIC ACID DECARBOXYLASE 1"/>
    <property type="match status" value="1"/>
</dbReference>
<evidence type="ECO:0000313" key="6">
    <source>
        <dbReference type="Proteomes" id="UP000323337"/>
    </source>
</evidence>
<dbReference type="Pfam" id="PF20695">
    <property type="entry name" value="UbiD_N"/>
    <property type="match status" value="1"/>
</dbReference>
<dbReference type="GO" id="GO:0008694">
    <property type="term" value="F:4-hydroxy-3-polyprenylbenzoate decarboxylase activity"/>
    <property type="evidence" value="ECO:0007669"/>
    <property type="project" value="TreeGrafter"/>
</dbReference>